<reference evidence="3" key="1">
    <citation type="submission" date="2009-10" db="EMBL/GenBank/DDBJ databases">
        <title>Complete sequence of Bacillus selenitireducens MLS10.</title>
        <authorList>
            <consortium name="US DOE Joint Genome Institute"/>
            <person name="Lucas S."/>
            <person name="Copeland A."/>
            <person name="Lapidus A."/>
            <person name="Glavina del Rio T."/>
            <person name="Dalin E."/>
            <person name="Tice H."/>
            <person name="Bruce D."/>
            <person name="Goodwin L."/>
            <person name="Pitluck S."/>
            <person name="Sims D."/>
            <person name="Brettin T."/>
            <person name="Detter J.C."/>
            <person name="Han C."/>
            <person name="Larimer F."/>
            <person name="Land M."/>
            <person name="Hauser L."/>
            <person name="Kyrpides N."/>
            <person name="Ovchinnikova G."/>
            <person name="Stolz J."/>
        </authorList>
    </citation>
    <scope>NUCLEOTIDE SEQUENCE [LARGE SCALE GENOMIC DNA]</scope>
    <source>
        <strain evidence="3">MLS10</strain>
    </source>
</reference>
<dbReference type="InterPro" id="IPR050766">
    <property type="entry name" value="Bact_Lucif_Oxidored"/>
</dbReference>
<feature type="domain" description="Luciferase-like" evidence="2">
    <location>
        <begin position="21"/>
        <end position="295"/>
    </location>
</feature>
<dbReference type="InterPro" id="IPR011251">
    <property type="entry name" value="Luciferase-like_dom"/>
</dbReference>
<accession>D6XWU0</accession>
<dbReference type="GO" id="GO:0016705">
    <property type="term" value="F:oxidoreductase activity, acting on paired donors, with incorporation or reduction of molecular oxygen"/>
    <property type="evidence" value="ECO:0007669"/>
    <property type="project" value="InterPro"/>
</dbReference>
<protein>
    <submittedName>
        <fullName evidence="3">Luciferase family oxidoreductase, group 1</fullName>
    </submittedName>
</protein>
<dbReference type="EMBL" id="CP001791">
    <property type="protein sequence ID" value="ADH99916.1"/>
    <property type="molecule type" value="Genomic_DNA"/>
</dbReference>
<dbReference type="HOGENOM" id="CLU_027853_9_0_9"/>
<dbReference type="GO" id="GO:0005829">
    <property type="term" value="C:cytosol"/>
    <property type="evidence" value="ECO:0007669"/>
    <property type="project" value="TreeGrafter"/>
</dbReference>
<dbReference type="InterPro" id="IPR019949">
    <property type="entry name" value="CmoO-like"/>
</dbReference>
<dbReference type="STRING" id="439292.Bsel_2414"/>
<dbReference type="PANTHER" id="PTHR30137:SF20">
    <property type="entry name" value="N-ACETYL-S-ALKYLCYSTEINE MONOOXYGENASE"/>
    <property type="match status" value="1"/>
</dbReference>
<dbReference type="KEGG" id="bse:Bsel_2414"/>
<dbReference type="AlphaFoldDB" id="D6XWU0"/>
<keyword evidence="4" id="KW-1185">Reference proteome</keyword>
<gene>
    <name evidence="3" type="ordered locus">Bsel_2414</name>
</gene>
<dbReference type="InterPro" id="IPR036661">
    <property type="entry name" value="Luciferase-like_sf"/>
</dbReference>
<evidence type="ECO:0000313" key="3">
    <source>
        <dbReference type="EMBL" id="ADH99916.1"/>
    </source>
</evidence>
<evidence type="ECO:0000313" key="4">
    <source>
        <dbReference type="Proteomes" id="UP000000271"/>
    </source>
</evidence>
<dbReference type="RefSeq" id="WP_013173338.1">
    <property type="nucleotide sequence ID" value="NC_014219.1"/>
</dbReference>
<dbReference type="CDD" id="cd00347">
    <property type="entry name" value="Flavin_utilizing_monoxygenases"/>
    <property type="match status" value="1"/>
</dbReference>
<sequence length="334" mass="36560">MINRLSILDASPILENQRAEDAIHCSLKLASYGDELGYYRYWATEHHDLPGLAGSSPEIILAAAGRDTYNIRLGTGAVLLPHYSPYKVAEVHHNLACLYPGRIDLGVGRAPGGNPETSEALSGAFLKRVYEMNDAISELQGYLNGSSTNGLKAAPVPDTAPTLWLLGTSLKSARLAGKSGLSYGFAQFMSDVDPAEAMRVYKEELERHGFSKVGRQTLIAVSVICAETSTEAESIAEPVIRQGLKREQEQAARIAQAAGHKAPEISHQEKQAILERHRKSKFIGSGESVYSDLQTLAEDSGCGEIMVITHTSTQQERFKSYRCLMESHRRVQPY</sequence>
<dbReference type="Gene3D" id="3.20.20.30">
    <property type="entry name" value="Luciferase-like domain"/>
    <property type="match status" value="1"/>
</dbReference>
<dbReference type="SUPFAM" id="SSF51679">
    <property type="entry name" value="Bacterial luciferase-like"/>
    <property type="match status" value="1"/>
</dbReference>
<dbReference type="PANTHER" id="PTHR30137">
    <property type="entry name" value="LUCIFERASE-LIKE MONOOXYGENASE"/>
    <property type="match status" value="1"/>
</dbReference>
<dbReference type="Proteomes" id="UP000000271">
    <property type="component" value="Chromosome"/>
</dbReference>
<proteinExistence type="predicted"/>
<dbReference type="eggNOG" id="COG2141">
    <property type="taxonomic scope" value="Bacteria"/>
</dbReference>
<dbReference type="NCBIfam" id="TIGR03558">
    <property type="entry name" value="oxido_grp_1"/>
    <property type="match status" value="1"/>
</dbReference>
<name>D6XWU0_BACIE</name>
<organism evidence="3 4">
    <name type="scientific">Bacillus selenitireducens (strain ATCC 700615 / DSM 15326 / MLS10)</name>
    <dbReference type="NCBI Taxonomy" id="439292"/>
    <lineage>
        <taxon>Bacteria</taxon>
        <taxon>Bacillati</taxon>
        <taxon>Bacillota</taxon>
        <taxon>Bacilli</taxon>
        <taxon>Bacillales</taxon>
        <taxon>Bacillaceae</taxon>
        <taxon>Salisediminibacterium</taxon>
    </lineage>
</organism>
<comment type="similarity">
    <text evidence="1">To bacterial alkanal monooxygenase alpha and beta chains.</text>
</comment>
<evidence type="ECO:0000256" key="1">
    <source>
        <dbReference type="ARBA" id="ARBA00007789"/>
    </source>
</evidence>
<evidence type="ECO:0000259" key="2">
    <source>
        <dbReference type="Pfam" id="PF00296"/>
    </source>
</evidence>
<dbReference type="Pfam" id="PF00296">
    <property type="entry name" value="Bac_luciferase"/>
    <property type="match status" value="1"/>
</dbReference>